<name>A0A0H3PFB2_HAEI3</name>
<reference evidence="4" key="2">
    <citation type="submission" date="2021-11" db="EMBL/GenBank/DDBJ databases">
        <authorList>
            <person name="Riesbeck K."/>
        </authorList>
    </citation>
    <scope>NUCLEOTIDE SEQUENCE [LARGE SCALE GENOMIC DNA]</scope>
</reference>
<evidence type="ECO:0000313" key="2">
    <source>
        <dbReference type="EMBL" id="EDJ92035.1"/>
    </source>
</evidence>
<evidence type="ECO:0000313" key="1">
    <source>
        <dbReference type="EMBL" id="CAH0450976.1"/>
    </source>
</evidence>
<dbReference type="EMBL" id="OV040719">
    <property type="protein sequence ID" value="CAH0450976.1"/>
    <property type="molecule type" value="Genomic_DNA"/>
</dbReference>
<sequence length="139" mass="15759">MKKWLVITLMMLGITACGEPEDPNAPTQAEKDTLTLAFINKIKKDSSGAVECKTKQVNNRYYVGCALISLDGRGNTYIFLYNKDKDPVKRFYALNGTAMTIYDNYFKNESLLGSYKDTFGLPMEKDIDLSLIQKSFEEK</sequence>
<organism evidence="2 3">
    <name type="scientific">Haemophilus influenzae (strain NTHi 3655)</name>
    <dbReference type="NCBI Taxonomy" id="375177"/>
    <lineage>
        <taxon>Bacteria</taxon>
        <taxon>Pseudomonadati</taxon>
        <taxon>Pseudomonadota</taxon>
        <taxon>Gammaproteobacteria</taxon>
        <taxon>Pasteurellales</taxon>
        <taxon>Pasteurellaceae</taxon>
        <taxon>Haemophilus</taxon>
    </lineage>
</organism>
<proteinExistence type="predicted"/>
<reference evidence="1" key="3">
    <citation type="submission" date="2024-01" db="EMBL/GenBank/DDBJ databases">
        <authorList>
            <person name="Riesbeck K."/>
        </authorList>
    </citation>
    <scope>NUCLEOTIDE SEQUENCE</scope>
    <source>
        <strain evidence="1">3655</strain>
    </source>
</reference>
<protein>
    <recommendedName>
        <fullName evidence="5">Lipoprotein</fullName>
    </recommendedName>
</protein>
<dbReference type="AlphaFoldDB" id="A0A0H3PFB2"/>
<evidence type="ECO:0000313" key="4">
    <source>
        <dbReference type="Proteomes" id="UP000837958"/>
    </source>
</evidence>
<evidence type="ECO:0008006" key="5">
    <source>
        <dbReference type="Google" id="ProtNLM"/>
    </source>
</evidence>
<dbReference type="PROSITE" id="PS51257">
    <property type="entry name" value="PROKAR_LIPOPROTEIN"/>
    <property type="match status" value="1"/>
</dbReference>
<gene>
    <name evidence="2" type="ORF">CGSHi3655_00400</name>
    <name evidence="1" type="ORF">KRLU3655_LOCUS1052</name>
</gene>
<reference evidence="2 3" key="1">
    <citation type="journal article" date="2007" name="Genome Biol.">
        <title>Characterization and modeling of the Haemophilus influenzae core and supragenomes based on the complete genomic sequences of Rd and 12 clinical nontypeable strains.</title>
        <authorList>
            <person name="Hogg J.S."/>
            <person name="Hu F.Z."/>
            <person name="Janto B."/>
            <person name="Boissy R."/>
            <person name="Hayes J."/>
            <person name="Keefe R."/>
            <person name="Post J.C."/>
            <person name="Ehrlich G.D."/>
        </authorList>
    </citation>
    <scope>NUCLEOTIDE SEQUENCE [LARGE SCALE GENOMIC DNA]</scope>
    <source>
        <strain evidence="2">3655</strain>
        <strain evidence="3">NTHi 3655</strain>
    </source>
</reference>
<dbReference type="RefSeq" id="WP_005658925.1">
    <property type="nucleotide sequence ID" value="NZ_AAZF01000017.1"/>
</dbReference>
<dbReference type="EMBL" id="AAZF01000017">
    <property type="protein sequence ID" value="EDJ92035.1"/>
    <property type="molecule type" value="Genomic_DNA"/>
</dbReference>
<accession>A0A0H3PFB2</accession>
<dbReference type="Proteomes" id="UP000003185">
    <property type="component" value="Unassembled WGS sequence"/>
</dbReference>
<dbReference type="Proteomes" id="UP000837958">
    <property type="component" value="Chromosome"/>
</dbReference>
<evidence type="ECO:0000313" key="3">
    <source>
        <dbReference type="Proteomes" id="UP000003185"/>
    </source>
</evidence>